<dbReference type="SUPFAM" id="SSF140924">
    <property type="entry name" value="Duffy binding domain-like"/>
    <property type="match status" value="1"/>
</dbReference>
<sequence length="97" mass="10838">DIILGYDMTEPKNWGTEDNLIKIFTNGNQKNSGDPGSPERQKFWKNNQGCVWKAMLCGYKKGHGDTTTLSGCDTMPDDATYPIGDTRASGKNFQFLR</sequence>
<dbReference type="GO" id="GO:0016020">
    <property type="term" value="C:membrane"/>
    <property type="evidence" value="ECO:0007669"/>
    <property type="project" value="InterPro"/>
</dbReference>
<dbReference type="EMBL" id="KP167422">
    <property type="protein sequence ID" value="ALD49428.1"/>
    <property type="molecule type" value="Genomic_DNA"/>
</dbReference>
<feature type="non-terminal residue" evidence="2">
    <location>
        <position position="1"/>
    </location>
</feature>
<dbReference type="InterPro" id="IPR042202">
    <property type="entry name" value="Duffy-ag-bd_sf"/>
</dbReference>
<dbReference type="Pfam" id="PF05424">
    <property type="entry name" value="Duffy_binding"/>
    <property type="match status" value="1"/>
</dbReference>
<dbReference type="GO" id="GO:0046789">
    <property type="term" value="F:host cell surface receptor binding"/>
    <property type="evidence" value="ECO:0007669"/>
    <property type="project" value="InterPro"/>
</dbReference>
<organism evidence="2">
    <name type="scientific">Plasmodium gaboni</name>
    <dbReference type="NCBI Taxonomy" id="647221"/>
    <lineage>
        <taxon>Eukaryota</taxon>
        <taxon>Sar</taxon>
        <taxon>Alveolata</taxon>
        <taxon>Apicomplexa</taxon>
        <taxon>Aconoidasida</taxon>
        <taxon>Haemosporida</taxon>
        <taxon>Plasmodiidae</taxon>
        <taxon>Plasmodium</taxon>
        <taxon>Plasmodium (Laverania)</taxon>
    </lineage>
</organism>
<accession>A0A0N9BHZ6</accession>
<reference evidence="2" key="1">
    <citation type="journal article" date="2015" name="Nat. Commun.">
        <title>Ape parasite origins of human malaria virulence genes.</title>
        <authorList>
            <person name="Larremore D.B."/>
            <person name="Sundararaman S.A."/>
            <person name="Liu W."/>
            <person name="Proto W.R."/>
            <person name="Clauset A."/>
            <person name="Loy D.E."/>
            <person name="Speede S."/>
            <person name="Plenderleith L.J."/>
            <person name="Sharp P.M."/>
            <person name="Hahn B.H."/>
            <person name="Rayner J.C."/>
            <person name="Buckee C.O."/>
        </authorList>
    </citation>
    <scope>NUCLEOTIDE SEQUENCE</scope>
    <source>
        <strain evidence="2">SYpte37-3D</strain>
    </source>
</reference>
<feature type="non-terminal residue" evidence="2">
    <location>
        <position position="97"/>
    </location>
</feature>
<dbReference type="InterPro" id="IPR008602">
    <property type="entry name" value="Duffy-antigen-binding"/>
</dbReference>
<dbReference type="Gene3D" id="1.20.1310.20">
    <property type="entry name" value="Duffy-antigen binding domain"/>
    <property type="match status" value="1"/>
</dbReference>
<feature type="domain" description="Duffy-antigen binding" evidence="1">
    <location>
        <begin position="1"/>
        <end position="65"/>
    </location>
</feature>
<gene>
    <name evidence="2" type="primary">var</name>
</gene>
<dbReference type="AlphaFoldDB" id="A0A0N9BHZ6"/>
<name>A0A0N9BHZ6_9APIC</name>
<evidence type="ECO:0000259" key="1">
    <source>
        <dbReference type="Pfam" id="PF05424"/>
    </source>
</evidence>
<evidence type="ECO:0000313" key="2">
    <source>
        <dbReference type="EMBL" id="ALD49428.1"/>
    </source>
</evidence>
<proteinExistence type="predicted"/>
<protein>
    <submittedName>
        <fullName evidence="2">Erythrocyte membrane protein 1</fullName>
    </submittedName>
</protein>